<evidence type="ECO:0008006" key="4">
    <source>
        <dbReference type="Google" id="ProtNLM"/>
    </source>
</evidence>
<dbReference type="EMBL" id="JTDE01000270">
    <property type="protein sequence ID" value="KAF7261748.1"/>
    <property type="molecule type" value="Genomic_DNA"/>
</dbReference>
<gene>
    <name evidence="2" type="ORF">EG68_00631</name>
</gene>
<keyword evidence="3" id="KW-1185">Reference proteome</keyword>
<proteinExistence type="predicted"/>
<name>A0A8S9ZBX3_9TREM</name>
<reference evidence="2" key="1">
    <citation type="submission" date="2019-07" db="EMBL/GenBank/DDBJ databases">
        <title>Annotation for the trematode Paragonimus miyazaki's.</title>
        <authorList>
            <person name="Choi Y.-J."/>
        </authorList>
    </citation>
    <scope>NUCLEOTIDE SEQUENCE</scope>
    <source>
        <strain evidence="2">Japan</strain>
    </source>
</reference>
<sequence length="130" mass="14875">MYFLQITFIIAGLNCILGSDETVYEEWIEPIIVPKLGARGKPRCPTETDVERYQQALTRCSSCNYDLFDADQSNYTILDVASQVVGWIQYYYTIQSDTGLCYKVLLKDQSIDYVDNIECPEVVMDCPELS</sequence>
<protein>
    <recommendedName>
        <fullName evidence="4">Secreted protein</fullName>
    </recommendedName>
</protein>
<dbReference type="AlphaFoldDB" id="A0A8S9ZBX3"/>
<organism evidence="2 3">
    <name type="scientific">Paragonimus skrjabini miyazakii</name>
    <dbReference type="NCBI Taxonomy" id="59628"/>
    <lineage>
        <taxon>Eukaryota</taxon>
        <taxon>Metazoa</taxon>
        <taxon>Spiralia</taxon>
        <taxon>Lophotrochozoa</taxon>
        <taxon>Platyhelminthes</taxon>
        <taxon>Trematoda</taxon>
        <taxon>Digenea</taxon>
        <taxon>Plagiorchiida</taxon>
        <taxon>Troglotremata</taxon>
        <taxon>Troglotrematidae</taxon>
        <taxon>Paragonimus</taxon>
    </lineage>
</organism>
<evidence type="ECO:0000256" key="1">
    <source>
        <dbReference type="SAM" id="SignalP"/>
    </source>
</evidence>
<evidence type="ECO:0000313" key="3">
    <source>
        <dbReference type="Proteomes" id="UP000822476"/>
    </source>
</evidence>
<dbReference type="OrthoDB" id="6241777at2759"/>
<comment type="caution">
    <text evidence="2">The sequence shown here is derived from an EMBL/GenBank/DDBJ whole genome shotgun (WGS) entry which is preliminary data.</text>
</comment>
<feature type="chain" id="PRO_5035847785" description="Secreted protein" evidence="1">
    <location>
        <begin position="19"/>
        <end position="130"/>
    </location>
</feature>
<accession>A0A8S9ZBX3</accession>
<dbReference type="Proteomes" id="UP000822476">
    <property type="component" value="Unassembled WGS sequence"/>
</dbReference>
<feature type="signal peptide" evidence="1">
    <location>
        <begin position="1"/>
        <end position="18"/>
    </location>
</feature>
<evidence type="ECO:0000313" key="2">
    <source>
        <dbReference type="EMBL" id="KAF7261748.1"/>
    </source>
</evidence>
<keyword evidence="1" id="KW-0732">Signal</keyword>